<dbReference type="EMBL" id="GFTR01001518">
    <property type="protein sequence ID" value="JAW14908.1"/>
    <property type="molecule type" value="Transcribed_RNA"/>
</dbReference>
<proteinExistence type="predicted"/>
<organism evidence="1">
    <name type="scientific">Panstrongylus lignarius</name>
    <dbReference type="NCBI Taxonomy" id="156445"/>
    <lineage>
        <taxon>Eukaryota</taxon>
        <taxon>Metazoa</taxon>
        <taxon>Ecdysozoa</taxon>
        <taxon>Arthropoda</taxon>
        <taxon>Hexapoda</taxon>
        <taxon>Insecta</taxon>
        <taxon>Pterygota</taxon>
        <taxon>Neoptera</taxon>
        <taxon>Paraneoptera</taxon>
        <taxon>Hemiptera</taxon>
        <taxon>Heteroptera</taxon>
        <taxon>Panheteroptera</taxon>
        <taxon>Cimicomorpha</taxon>
        <taxon>Reduviidae</taxon>
        <taxon>Triatominae</taxon>
        <taxon>Panstrongylus</taxon>
    </lineage>
</organism>
<protein>
    <submittedName>
        <fullName evidence="1">Uncharacterized protein</fullName>
    </submittedName>
</protein>
<reference evidence="1" key="1">
    <citation type="journal article" date="2018" name="PLoS Negl. Trop. Dis.">
        <title>An insight into the salivary gland and fat body transcriptome of Panstrongylus lignarius (Hemiptera: Heteroptera), the main vector of Chagas disease in Peru.</title>
        <authorList>
            <person name="Nevoa J.C."/>
            <person name="Mendes M.T."/>
            <person name="da Silva M.V."/>
            <person name="Soares S.C."/>
            <person name="Oliveira C.J.F."/>
            <person name="Ribeiro J.M.C."/>
        </authorList>
    </citation>
    <scope>NUCLEOTIDE SEQUENCE</scope>
</reference>
<evidence type="ECO:0000313" key="1">
    <source>
        <dbReference type="EMBL" id="JAW14908.1"/>
    </source>
</evidence>
<name>A0A224XY41_9HEMI</name>
<dbReference type="AlphaFoldDB" id="A0A224XY41"/>
<sequence length="98" mass="10663">MSATIFLPFLSQYTSIGLVPVSLASNLASCPAFTMMLCTVVRKLGGTTPPLPVLRFSSTTRLAEHLARPPRFSATTENTPESSKNTCLKTRIDFVEKV</sequence>
<accession>A0A224XY41</accession>